<dbReference type="Proteomes" id="UP001321804">
    <property type="component" value="Chromosome"/>
</dbReference>
<feature type="domain" description="Thioredoxin" evidence="5">
    <location>
        <begin position="17"/>
        <end position="165"/>
    </location>
</feature>
<evidence type="ECO:0000313" key="6">
    <source>
        <dbReference type="EMBL" id="BDR55658.1"/>
    </source>
</evidence>
<dbReference type="GO" id="GO:0008379">
    <property type="term" value="F:thioredoxin peroxidase activity"/>
    <property type="evidence" value="ECO:0007669"/>
    <property type="project" value="InterPro"/>
</dbReference>
<evidence type="ECO:0000313" key="7">
    <source>
        <dbReference type="Proteomes" id="UP001321804"/>
    </source>
</evidence>
<keyword evidence="7" id="KW-1185">Reference proteome</keyword>
<protein>
    <submittedName>
        <fullName evidence="6">2-Cys peroxiredoxin</fullName>
    </submittedName>
</protein>
<dbReference type="InterPro" id="IPR002065">
    <property type="entry name" value="TPX"/>
</dbReference>
<evidence type="ECO:0000256" key="1">
    <source>
        <dbReference type="ARBA" id="ARBA00022559"/>
    </source>
</evidence>
<accession>A0AAU9DLH7</accession>
<dbReference type="CDD" id="cd03014">
    <property type="entry name" value="PRX_Atyp2cys"/>
    <property type="match status" value="1"/>
</dbReference>
<dbReference type="InterPro" id="IPR050455">
    <property type="entry name" value="Tpx_Peroxidase_subfamily"/>
</dbReference>
<dbReference type="Pfam" id="PF00578">
    <property type="entry name" value="AhpC-TSA"/>
    <property type="match status" value="1"/>
</dbReference>
<dbReference type="AlphaFoldDB" id="A0AAU9DLH7"/>
<organism evidence="6 7">
    <name type="scientific">Xylocopilactobacillus apis</name>
    <dbReference type="NCBI Taxonomy" id="2932183"/>
    <lineage>
        <taxon>Bacteria</taxon>
        <taxon>Bacillati</taxon>
        <taxon>Bacillota</taxon>
        <taxon>Bacilli</taxon>
        <taxon>Lactobacillales</taxon>
        <taxon>Lactobacillaceae</taxon>
        <taxon>Xylocopilactobacillus</taxon>
    </lineage>
</organism>
<name>A0AAU9DLH7_9LACO</name>
<evidence type="ECO:0000256" key="3">
    <source>
        <dbReference type="ARBA" id="ARBA00023157"/>
    </source>
</evidence>
<proteinExistence type="predicted"/>
<evidence type="ECO:0000256" key="2">
    <source>
        <dbReference type="ARBA" id="ARBA00022862"/>
    </source>
</evidence>
<dbReference type="RefSeq" id="WP_317697159.1">
    <property type="nucleotide sequence ID" value="NZ_AP026801.1"/>
</dbReference>
<keyword evidence="1" id="KW-0575">Peroxidase</keyword>
<dbReference type="PANTHER" id="PTHR43110">
    <property type="entry name" value="THIOL PEROXIDASE"/>
    <property type="match status" value="1"/>
</dbReference>
<dbReference type="KEGG" id="xak:KIMC2_02200"/>
<evidence type="ECO:0000256" key="4">
    <source>
        <dbReference type="ARBA" id="ARBA00023284"/>
    </source>
</evidence>
<dbReference type="PROSITE" id="PS51352">
    <property type="entry name" value="THIOREDOXIN_2"/>
    <property type="match status" value="1"/>
</dbReference>
<keyword evidence="3" id="KW-1015">Disulfide bond</keyword>
<keyword evidence="4" id="KW-0676">Redox-active center</keyword>
<sequence>MDIIFHGENVKLIGEPLKVGQKLPDFELTDDQGNTVRTDDLLGKLTLISVVPDLNTRVCSISTSKFNQQADKHPEAKFITISTNPTKVQKNWCALEGVKSVQVLSDEKLSFGKKMNLFIPTNGLDTRAIYIVDKDGTVKYREIIKEISNEPDYEKALAFIKQEAAN</sequence>
<dbReference type="InterPro" id="IPR013766">
    <property type="entry name" value="Thioredoxin_domain"/>
</dbReference>
<dbReference type="InterPro" id="IPR000866">
    <property type="entry name" value="AhpC/TSA"/>
</dbReference>
<reference evidence="6 7" key="1">
    <citation type="journal article" date="2023" name="Microbiol. Spectr.">
        <title>Symbiosis of Carpenter Bees with Uncharacterized Lactic Acid Bacteria Showing NAD Auxotrophy.</title>
        <authorList>
            <person name="Kawasaki S."/>
            <person name="Ozawa K."/>
            <person name="Mori T."/>
            <person name="Yamamoto A."/>
            <person name="Ito M."/>
            <person name="Ohkuma M."/>
            <person name="Sakamoto M."/>
            <person name="Matsutani M."/>
        </authorList>
    </citation>
    <scope>NUCLEOTIDE SEQUENCE [LARGE SCALE GENOMIC DNA]</scope>
    <source>
        <strain evidence="6 7">KimC2</strain>
    </source>
</reference>
<gene>
    <name evidence="6" type="primary">tpx</name>
    <name evidence="6" type="ORF">KIMC2_02200</name>
</gene>
<dbReference type="SUPFAM" id="SSF52833">
    <property type="entry name" value="Thioredoxin-like"/>
    <property type="match status" value="1"/>
</dbReference>
<dbReference type="Gene3D" id="3.40.30.10">
    <property type="entry name" value="Glutaredoxin"/>
    <property type="match status" value="1"/>
</dbReference>
<evidence type="ECO:0000259" key="5">
    <source>
        <dbReference type="PROSITE" id="PS51352"/>
    </source>
</evidence>
<keyword evidence="1" id="KW-0560">Oxidoreductase</keyword>
<dbReference type="InterPro" id="IPR036249">
    <property type="entry name" value="Thioredoxin-like_sf"/>
</dbReference>
<dbReference type="EMBL" id="AP026801">
    <property type="protein sequence ID" value="BDR55658.1"/>
    <property type="molecule type" value="Genomic_DNA"/>
</dbReference>
<dbReference type="NCBIfam" id="NF001808">
    <property type="entry name" value="PRK00522.1"/>
    <property type="match status" value="1"/>
</dbReference>
<keyword evidence="2" id="KW-0049">Antioxidant</keyword>
<dbReference type="PANTHER" id="PTHR43110:SF1">
    <property type="entry name" value="THIOL PEROXIDASE"/>
    <property type="match status" value="1"/>
</dbReference>